<dbReference type="PROSITE" id="PS51832">
    <property type="entry name" value="HD_GYP"/>
    <property type="match status" value="1"/>
</dbReference>
<evidence type="ECO:0000313" key="2">
    <source>
        <dbReference type="EMBL" id="RKX70339.1"/>
    </source>
</evidence>
<dbReference type="InterPro" id="IPR037522">
    <property type="entry name" value="HD_GYP_dom"/>
</dbReference>
<dbReference type="InterPro" id="IPR029016">
    <property type="entry name" value="GAF-like_dom_sf"/>
</dbReference>
<dbReference type="PANTHER" id="PTHR45228:SF4">
    <property type="entry name" value="LIPOPROTEIN"/>
    <property type="match status" value="1"/>
</dbReference>
<dbReference type="Pfam" id="PF13487">
    <property type="entry name" value="HD_5"/>
    <property type="match status" value="1"/>
</dbReference>
<name>A0A660SHP9_UNCW3</name>
<sequence length="534" mass="62198">MFLVSTDRISVIDRIVIPLRITLMERLASCLYNLLNQLNRRQEEEIDWHRIIEGIPAVIPCDGGAIRFYNPITNKLSIIASFGLPREYLKRLREVEMPEVGWTIIKEGGPLIPKDYRIHPAYQAWKREFERIGIKTNVVVGIFIDGKFLGFLSLVRKKDLPFKRSEIKIIRIIAGIIAKGLSRFYHLRIEASLYDFFHRIRARYGYRRFFRDVLAMIVRCFNVNGAGIFILEQKLLKPLSILGDTLYTQPKSILDLPELLENIDVRNAFLLDPERSEQLCRSGNRLAVAPLLLHQDHRGFLILCFPKYYLLTNDDLALLHIWSSAISSYFATIHTLRRVERERGRMVRFTDDLLRSLATGMELRTPHFRNHASDVARYSVNFARRLGWNESRINRLRTAALLHDIGKIVIPDQILNKPTRLSEWEWRMVKRHPIVGTEIIEGVSGIKSILPIIRHHHENYDGTGYPDGLRGRKIPTESRLLAIVDTYQALISSRPYRPAHTKREARRIIEEQSGSRFDPQLTRFFLDNLNHITR</sequence>
<protein>
    <recommendedName>
        <fullName evidence="1">HD-GYP domain-containing protein</fullName>
    </recommendedName>
</protein>
<dbReference type="InterPro" id="IPR003018">
    <property type="entry name" value="GAF"/>
</dbReference>
<dbReference type="EMBL" id="QNBE01000042">
    <property type="protein sequence ID" value="RKX70339.1"/>
    <property type="molecule type" value="Genomic_DNA"/>
</dbReference>
<evidence type="ECO:0000313" key="3">
    <source>
        <dbReference type="Proteomes" id="UP000268469"/>
    </source>
</evidence>
<accession>A0A660SHP9</accession>
<dbReference type="PANTHER" id="PTHR45228">
    <property type="entry name" value="CYCLIC DI-GMP PHOSPHODIESTERASE TM_0186-RELATED"/>
    <property type="match status" value="1"/>
</dbReference>
<dbReference type="AlphaFoldDB" id="A0A660SHP9"/>
<dbReference type="InterPro" id="IPR003607">
    <property type="entry name" value="HD/PDEase_dom"/>
</dbReference>
<dbReference type="SMART" id="SM00471">
    <property type="entry name" value="HDc"/>
    <property type="match status" value="1"/>
</dbReference>
<dbReference type="Pfam" id="PF01590">
    <property type="entry name" value="GAF"/>
    <property type="match status" value="1"/>
</dbReference>
<proteinExistence type="predicted"/>
<dbReference type="NCBIfam" id="TIGR00277">
    <property type="entry name" value="HDIG"/>
    <property type="match status" value="1"/>
</dbReference>
<dbReference type="Gene3D" id="3.30.450.40">
    <property type="match status" value="1"/>
</dbReference>
<comment type="caution">
    <text evidence="2">The sequence shown here is derived from an EMBL/GenBank/DDBJ whole genome shotgun (WGS) entry which is preliminary data.</text>
</comment>
<dbReference type="CDD" id="cd00077">
    <property type="entry name" value="HDc"/>
    <property type="match status" value="1"/>
</dbReference>
<dbReference type="InterPro" id="IPR052020">
    <property type="entry name" value="Cyclic_di-GMP/3'3'-cGAMP_PDE"/>
</dbReference>
<evidence type="ECO:0000259" key="1">
    <source>
        <dbReference type="PROSITE" id="PS51832"/>
    </source>
</evidence>
<organism evidence="2 3">
    <name type="scientific">candidate division WOR-3 bacterium</name>
    <dbReference type="NCBI Taxonomy" id="2052148"/>
    <lineage>
        <taxon>Bacteria</taxon>
        <taxon>Bacteria division WOR-3</taxon>
    </lineage>
</organism>
<gene>
    <name evidence="2" type="ORF">DRP53_05310</name>
</gene>
<dbReference type="SUPFAM" id="SSF55781">
    <property type="entry name" value="GAF domain-like"/>
    <property type="match status" value="1"/>
</dbReference>
<reference evidence="2 3" key="1">
    <citation type="submission" date="2018-06" db="EMBL/GenBank/DDBJ databases">
        <title>Extensive metabolic versatility and redundancy in microbially diverse, dynamic hydrothermal sediments.</title>
        <authorList>
            <person name="Dombrowski N."/>
            <person name="Teske A."/>
            <person name="Baker B.J."/>
        </authorList>
    </citation>
    <scope>NUCLEOTIDE SEQUENCE [LARGE SCALE GENOMIC DNA]</scope>
    <source>
        <strain evidence="2">B36_G15</strain>
    </source>
</reference>
<dbReference type="Gene3D" id="1.10.3210.10">
    <property type="entry name" value="Hypothetical protein af1432"/>
    <property type="match status" value="1"/>
</dbReference>
<feature type="domain" description="HD-GYP" evidence="1">
    <location>
        <begin position="346"/>
        <end position="534"/>
    </location>
</feature>
<dbReference type="SUPFAM" id="SSF109604">
    <property type="entry name" value="HD-domain/PDEase-like"/>
    <property type="match status" value="1"/>
</dbReference>
<dbReference type="InterPro" id="IPR006675">
    <property type="entry name" value="HDIG_dom"/>
</dbReference>
<dbReference type="Proteomes" id="UP000268469">
    <property type="component" value="Unassembled WGS sequence"/>
</dbReference>